<gene>
    <name evidence="2" type="ORF">NKE59_02000</name>
</gene>
<organism evidence="2">
    <name type="scientific">Polynucleobacter sp. UK-FUSCHL-C3</name>
    <dbReference type="NCBI Taxonomy" id="2955208"/>
    <lineage>
        <taxon>Bacteria</taxon>
        <taxon>Pseudomonadati</taxon>
        <taxon>Pseudomonadota</taxon>
        <taxon>Betaproteobacteria</taxon>
        <taxon>Burkholderiales</taxon>
        <taxon>Burkholderiaceae</taxon>
        <taxon>Polynucleobacter</taxon>
    </lineage>
</organism>
<dbReference type="RefSeq" id="WP_353439238.1">
    <property type="nucleotide sequence ID" value="NZ_CP099959.1"/>
</dbReference>
<feature type="transmembrane region" description="Helical" evidence="1">
    <location>
        <begin position="45"/>
        <end position="65"/>
    </location>
</feature>
<evidence type="ECO:0000256" key="1">
    <source>
        <dbReference type="SAM" id="Phobius"/>
    </source>
</evidence>
<name>A0AAU8A3A0_9BURK</name>
<feature type="transmembrane region" description="Helical" evidence="1">
    <location>
        <begin position="6"/>
        <end position="24"/>
    </location>
</feature>
<feature type="transmembrane region" description="Helical" evidence="1">
    <location>
        <begin position="77"/>
        <end position="94"/>
    </location>
</feature>
<sequence length="138" mass="15495">MLKYLVPYLSFLIGLLVIDLIWLLGIAKGLYRSEMGSLMTANPNLVAALGFYLLYSLGATIFAVYPALQKQAWLDALIYGALFGFFCYMTYNLTNLAVIRDFPSKLALIDIVWGSILTASCSVLAYYVSQYSEKWFRG</sequence>
<reference evidence="2" key="1">
    <citation type="submission" date="2022-06" db="EMBL/GenBank/DDBJ databases">
        <title>New Polynucleobacter species.</title>
        <authorList>
            <person name="Hahn M.W."/>
        </authorList>
    </citation>
    <scope>NUCLEOTIDE SEQUENCE</scope>
    <source>
        <strain evidence="2">UK-FUSCHL-C3</strain>
    </source>
</reference>
<feature type="transmembrane region" description="Helical" evidence="1">
    <location>
        <begin position="106"/>
        <end position="128"/>
    </location>
</feature>
<dbReference type="EMBL" id="CP099959">
    <property type="protein sequence ID" value="XCC58084.1"/>
    <property type="molecule type" value="Genomic_DNA"/>
</dbReference>
<protein>
    <submittedName>
        <fullName evidence="2">DUF2177 family protein</fullName>
    </submittedName>
</protein>
<dbReference type="AlphaFoldDB" id="A0AAU8A3A0"/>
<keyword evidence="1" id="KW-0812">Transmembrane</keyword>
<keyword evidence="1" id="KW-1133">Transmembrane helix</keyword>
<proteinExistence type="predicted"/>
<dbReference type="Pfam" id="PF09945">
    <property type="entry name" value="DUF2177"/>
    <property type="match status" value="1"/>
</dbReference>
<evidence type="ECO:0000313" key="2">
    <source>
        <dbReference type="EMBL" id="XCC58084.1"/>
    </source>
</evidence>
<keyword evidence="1" id="KW-0472">Membrane</keyword>
<dbReference type="InterPro" id="IPR018687">
    <property type="entry name" value="DUF2177_membr"/>
</dbReference>
<accession>A0AAU8A3A0</accession>